<dbReference type="InterPro" id="IPR003892">
    <property type="entry name" value="CUE"/>
</dbReference>
<dbReference type="GO" id="GO:0043130">
    <property type="term" value="F:ubiquitin binding"/>
    <property type="evidence" value="ECO:0007669"/>
    <property type="project" value="InterPro"/>
</dbReference>
<sequence length="644" mass="72246">MKIPPIASFPPSTLRGNIVPEEWEACVDAWTTLVAIHLRLPVQEFISISANDDSLAAFLVSYVYEMSRRPGSEDRLNGFKARLLWRECFRLAHRFLSGNRIPQPLLDWTFLADLSSIYLKSIDLRKLFGSLWDRHAMRLEPGFQELRRSLVGDLEKVSSDKSEDLASTLRRIEPLLYVSQDISRFFMVGSDFLDALFSGYMNASEFLRRKILAVTYLGLISLLEEVPNLSLLLDHLYGLKNLVDIEEKRGQNTRTLVLDLVTNTPLIRKLRSSIGGTEAARAKSLINSLETFRDPKERRYIRLKTNKGKGRATEDDNGEIYAHRMSLVTQIQDLFPDLGWGFIVRLLDEYSDNVELVTTHLLEGSLPPHLRDADRTKELSASSEETNGNPVSLSTPPIPSAFDNDAFDNLAIEPSRIHIGRKNQKQTADSLLSDRSTAPNKTAILSALAAFDLDDDERDDTYDVEDIGGAVDSAGPAGDSGTELQDESEEALFRAYKHDPRVFLRDSATRLGKSRLALKNETGMTDEVIEGWGIMLERDPRRLKKLEAKYMAPSRAQRGLLPTSDLGNMVDSGTEESDRACERGASEDMWRRGKGVKGRGDVAGPAGEDAQTLRRRKEAKKGPKANHNRRDRRAHKMARGGFSA</sequence>
<evidence type="ECO:0000313" key="4">
    <source>
        <dbReference type="Proteomes" id="UP000750711"/>
    </source>
</evidence>
<comment type="caution">
    <text evidence="3">The sequence shown here is derived from an EMBL/GenBank/DDBJ whole genome shotgun (WGS) entry which is preliminary data.</text>
</comment>
<dbReference type="PANTHER" id="PTHR21494">
    <property type="entry name" value="ACTIVATING SIGNAL COINTEGRATOR 1 COMPLEX SUBUNIT 2 ASC-1 COMPLEX SUBUNIT P100"/>
    <property type="match status" value="1"/>
</dbReference>
<feature type="domain" description="CUE" evidence="2">
    <location>
        <begin position="323"/>
        <end position="366"/>
    </location>
</feature>
<feature type="compositionally biased region" description="Polar residues" evidence="1">
    <location>
        <begin position="379"/>
        <end position="395"/>
    </location>
</feature>
<dbReference type="CDD" id="cd14364">
    <property type="entry name" value="CUE_ASCC2"/>
    <property type="match status" value="1"/>
</dbReference>
<dbReference type="Proteomes" id="UP000750711">
    <property type="component" value="Unassembled WGS sequence"/>
</dbReference>
<dbReference type="InterPro" id="IPR009060">
    <property type="entry name" value="UBA-like_sf"/>
</dbReference>
<feature type="compositionally biased region" description="Basic and acidic residues" evidence="1">
    <location>
        <begin position="369"/>
        <end position="378"/>
    </location>
</feature>
<dbReference type="SMART" id="SM00546">
    <property type="entry name" value="CUE"/>
    <property type="match status" value="1"/>
</dbReference>
<feature type="compositionally biased region" description="Basic and acidic residues" evidence="1">
    <location>
        <begin position="576"/>
        <end position="591"/>
    </location>
</feature>
<feature type="region of interest" description="Disordered" evidence="1">
    <location>
        <begin position="559"/>
        <end position="644"/>
    </location>
</feature>
<evidence type="ECO:0000256" key="1">
    <source>
        <dbReference type="SAM" id="MobiDB-lite"/>
    </source>
</evidence>
<dbReference type="InterPro" id="IPR052586">
    <property type="entry name" value="ASCC2"/>
</dbReference>
<protein>
    <recommendedName>
        <fullName evidence="2">CUE domain-containing protein</fullName>
    </recommendedName>
</protein>
<dbReference type="Pfam" id="PF02845">
    <property type="entry name" value="CUE"/>
    <property type="match status" value="1"/>
</dbReference>
<dbReference type="PROSITE" id="PS51140">
    <property type="entry name" value="CUE"/>
    <property type="match status" value="1"/>
</dbReference>
<keyword evidence="4" id="KW-1185">Reference proteome</keyword>
<reference evidence="3" key="1">
    <citation type="submission" date="2021-03" db="EMBL/GenBank/DDBJ databases">
        <title>Comparative genomics and phylogenomic investigation of the class Geoglossomycetes provide insights into ecological specialization and systematics.</title>
        <authorList>
            <person name="Melie T."/>
            <person name="Pirro S."/>
            <person name="Miller A.N."/>
            <person name="Quandt A."/>
        </authorList>
    </citation>
    <scope>NUCLEOTIDE SEQUENCE</scope>
    <source>
        <strain evidence="3">CAQ_001_2017</strain>
    </source>
</reference>
<organism evidence="3 4">
    <name type="scientific">Trichoglossum hirsutum</name>
    <dbReference type="NCBI Taxonomy" id="265104"/>
    <lineage>
        <taxon>Eukaryota</taxon>
        <taxon>Fungi</taxon>
        <taxon>Dikarya</taxon>
        <taxon>Ascomycota</taxon>
        <taxon>Pezizomycotina</taxon>
        <taxon>Geoglossomycetes</taxon>
        <taxon>Geoglossales</taxon>
        <taxon>Geoglossaceae</taxon>
        <taxon>Trichoglossum</taxon>
    </lineage>
</organism>
<dbReference type="Gene3D" id="1.10.8.10">
    <property type="entry name" value="DNA helicase RuvA subunit, C-terminal domain"/>
    <property type="match status" value="1"/>
</dbReference>
<feature type="compositionally biased region" description="Basic residues" evidence="1">
    <location>
        <begin position="613"/>
        <end position="638"/>
    </location>
</feature>
<dbReference type="AlphaFoldDB" id="A0A9P8LJ02"/>
<dbReference type="EMBL" id="JAGHQM010000011">
    <property type="protein sequence ID" value="KAH0566391.1"/>
    <property type="molecule type" value="Genomic_DNA"/>
</dbReference>
<dbReference type="InterPro" id="IPR041800">
    <property type="entry name" value="ASCC2_CUE"/>
</dbReference>
<feature type="region of interest" description="Disordered" evidence="1">
    <location>
        <begin position="367"/>
        <end position="398"/>
    </location>
</feature>
<gene>
    <name evidence="3" type="ORF">GP486_000213</name>
</gene>
<proteinExistence type="predicted"/>
<evidence type="ECO:0000313" key="3">
    <source>
        <dbReference type="EMBL" id="KAH0566391.1"/>
    </source>
</evidence>
<accession>A0A9P8LJ02</accession>
<evidence type="ECO:0000259" key="2">
    <source>
        <dbReference type="PROSITE" id="PS51140"/>
    </source>
</evidence>
<dbReference type="SUPFAM" id="SSF46934">
    <property type="entry name" value="UBA-like"/>
    <property type="match status" value="1"/>
</dbReference>
<name>A0A9P8LJ02_9PEZI</name>
<dbReference type="PANTHER" id="PTHR21494:SF0">
    <property type="entry name" value="ACTIVATING SIGNAL COINTEGRATOR 1 COMPLEX SUBUNIT 2"/>
    <property type="match status" value="1"/>
</dbReference>